<comment type="caution">
    <text evidence="1">The sequence shown here is derived from an EMBL/GenBank/DDBJ whole genome shotgun (WGS) entry which is preliminary data.</text>
</comment>
<dbReference type="Proteomes" id="UP000249769">
    <property type="component" value="Unassembled WGS sequence"/>
</dbReference>
<proteinExistence type="predicted"/>
<gene>
    <name evidence="1" type="ORF">DI595_00240</name>
</gene>
<sequence>MREGDPMENLARLCRLIAEKRDAIPHYDYRNDASAKAHKDAVQALVDELSATEGAVIKNSPQDSWIKLSGIRATSTSGVLGALANWRAAAQKKIAANAETSVAPAELRCTGCGSTWDDARLAKEKVLRRGLLSCCPERKMVPAHARLAAPSLIEQALEAVWKFSLVIESSVRRNDGPYQYAGVKDALDLVKEARASLSDQAQDAEEQLTPEEAWTILCETPDITSPEEYPDHALITMEQLTSFMDRAAPTTQAEPSSSELLTLVKLFRDTLEYYIRRDEKTGDSEGAALKRNTLGIVMNAIANAEGVSELSVLETHLKSLVIANPEKALLAALDDDMRTWFIAELTSVASGQVPLTEIETMVSRHLMPAKGGAA</sequence>
<dbReference type="EMBL" id="QFOL01000001">
    <property type="protein sequence ID" value="PZP54362.1"/>
    <property type="molecule type" value="Genomic_DNA"/>
</dbReference>
<reference evidence="1 2" key="1">
    <citation type="submission" date="2017-08" db="EMBL/GenBank/DDBJ databases">
        <title>Infants hospitalized years apart are colonized by the same room-sourced microbial strains.</title>
        <authorList>
            <person name="Brooks B."/>
            <person name="Olm M.R."/>
            <person name="Firek B.A."/>
            <person name="Baker R."/>
            <person name="Thomas B.C."/>
            <person name="Morowitz M.J."/>
            <person name="Banfield J.F."/>
        </authorList>
    </citation>
    <scope>NUCLEOTIDE SEQUENCE [LARGE SCALE GENOMIC DNA]</scope>
    <source>
        <strain evidence="1">S2_009_000_R2_73</strain>
    </source>
</reference>
<accession>A0A2W5HFK2</accession>
<evidence type="ECO:0000313" key="2">
    <source>
        <dbReference type="Proteomes" id="UP000249769"/>
    </source>
</evidence>
<evidence type="ECO:0000313" key="1">
    <source>
        <dbReference type="EMBL" id="PZP54362.1"/>
    </source>
</evidence>
<dbReference type="AlphaFoldDB" id="A0A2W5HFK2"/>
<protein>
    <submittedName>
        <fullName evidence="1">Uncharacterized protein</fullName>
    </submittedName>
</protein>
<organism evidence="1 2">
    <name type="scientific">Agrobacterium fabrum</name>
    <dbReference type="NCBI Taxonomy" id="1176649"/>
    <lineage>
        <taxon>Bacteria</taxon>
        <taxon>Pseudomonadati</taxon>
        <taxon>Pseudomonadota</taxon>
        <taxon>Alphaproteobacteria</taxon>
        <taxon>Hyphomicrobiales</taxon>
        <taxon>Rhizobiaceae</taxon>
        <taxon>Rhizobium/Agrobacterium group</taxon>
        <taxon>Agrobacterium</taxon>
        <taxon>Agrobacterium tumefaciens complex</taxon>
    </lineage>
</organism>
<name>A0A2W5HFK2_9HYPH</name>